<name>A0AB34FDG1_9HYPO</name>
<dbReference type="PROSITE" id="PS50158">
    <property type="entry name" value="ZF_CCHC"/>
    <property type="match status" value="1"/>
</dbReference>
<protein>
    <submittedName>
        <fullName evidence="5">Reverse transcriptase</fullName>
    </submittedName>
</protein>
<organism evidence="5 6">
    <name type="scientific">Purpureocillium lavendulum</name>
    <dbReference type="NCBI Taxonomy" id="1247861"/>
    <lineage>
        <taxon>Eukaryota</taxon>
        <taxon>Fungi</taxon>
        <taxon>Dikarya</taxon>
        <taxon>Ascomycota</taxon>
        <taxon>Pezizomycotina</taxon>
        <taxon>Sordariomycetes</taxon>
        <taxon>Hypocreomycetidae</taxon>
        <taxon>Hypocreales</taxon>
        <taxon>Ophiocordycipitaceae</taxon>
        <taxon>Purpureocillium</taxon>
    </lineage>
</organism>
<evidence type="ECO:0000256" key="1">
    <source>
        <dbReference type="PROSITE-ProRule" id="PRU00047"/>
    </source>
</evidence>
<feature type="domain" description="CCHC-type" evidence="4">
    <location>
        <begin position="352"/>
        <end position="367"/>
    </location>
</feature>
<proteinExistence type="predicted"/>
<dbReference type="Gene3D" id="4.10.60.10">
    <property type="entry name" value="Zinc finger, CCHC-type"/>
    <property type="match status" value="1"/>
</dbReference>
<dbReference type="GO" id="GO:0008270">
    <property type="term" value="F:zinc ion binding"/>
    <property type="evidence" value="ECO:0007669"/>
    <property type="project" value="UniProtKB-KW"/>
</dbReference>
<gene>
    <name evidence="5" type="ORF">O9K51_10376</name>
</gene>
<evidence type="ECO:0000259" key="4">
    <source>
        <dbReference type="PROSITE" id="PS50158"/>
    </source>
</evidence>
<comment type="caution">
    <text evidence="5">The sequence shown here is derived from an EMBL/GenBank/DDBJ whole genome shotgun (WGS) entry which is preliminary data.</text>
</comment>
<keyword evidence="1" id="KW-0863">Zinc-finger</keyword>
<evidence type="ECO:0000256" key="2">
    <source>
        <dbReference type="SAM" id="Coils"/>
    </source>
</evidence>
<sequence length="694" mass="77702">MKRKLDDSAKEPNKTSRYGTRATTRAAAAETNDASVAVERNSSNREETTTLQSALELLGAYRTVVQELREAIKDQNEIIHTQQGAIRELKDAAEEQHNLIRDLNQQLKDNQKQTGDELKRVHEQLEAITATTVSTPQSSFTDVTSSSPSPQPTYAQVLSSANTARTTATKTFHCTIDTSMVEDGQENRITAGAVRTLVEGEVRAERDHANWRCRAVTTDARNRTRFRIICRDEAEHQLVKRLVGTKLPRGARMLRDEVHPVRVDHVNRTAVLDETGAVRRGVTEALSKENDVQIERIGWLSNSDSPKAYGSMVVYLSKNSDVNRLLGEQYFHVEGESGTVKAWERRYRPLQCYNCQQIGHIARNCTKPQVCAKCATEGHDHKACNATTTLRVIQYNVAKTAEAHESLMNDNAIEDVAVLAIQEPQARLIKGNLLTTPMAHHKWTKMVPSTYLEGRWAIRSMLWVRNDLEADQVTIESPDMTAALIRLPERQVLVFSVYVEGRNDQALTTTCDNLRKVIHDTRRHAGTVVDVVIAGDFNRHDHLWGGDDVRLERQGEADDIIDLMNEFAFTSLLQRGTKTWQRGDHESTIDLVLASEELAGAVVKCIPLGTEHGSDHRAIEMVFDISVPVPPTRQRLLFKNAPWKEINARIAASLEATPMEGTVQQQTDRLMSTVLDAVNALTPRAKPSKVAKRS</sequence>
<reference evidence="5" key="1">
    <citation type="submission" date="2023-01" db="EMBL/GenBank/DDBJ databases">
        <title>The growth and conidiation of Purpureocillium lavendulum are regulated by nitrogen source and histone H3K14 acetylation.</title>
        <authorList>
            <person name="Tang P."/>
            <person name="Han J."/>
            <person name="Zhang C."/>
            <person name="Tang P."/>
            <person name="Qi F."/>
            <person name="Zhang K."/>
            <person name="Liang L."/>
        </authorList>
    </citation>
    <scope>NUCLEOTIDE SEQUENCE</scope>
    <source>
        <strain evidence="5">YMF1.00683</strain>
    </source>
</reference>
<feature type="region of interest" description="Disordered" evidence="3">
    <location>
        <begin position="1"/>
        <end position="47"/>
    </location>
</feature>
<dbReference type="GO" id="GO:0003676">
    <property type="term" value="F:nucleic acid binding"/>
    <property type="evidence" value="ECO:0007669"/>
    <property type="project" value="InterPro"/>
</dbReference>
<dbReference type="Proteomes" id="UP001163105">
    <property type="component" value="Unassembled WGS sequence"/>
</dbReference>
<feature type="compositionally biased region" description="Low complexity" evidence="3">
    <location>
        <begin position="20"/>
        <end position="29"/>
    </location>
</feature>
<dbReference type="EMBL" id="JAQHRD010000014">
    <property type="protein sequence ID" value="KAJ6437077.1"/>
    <property type="molecule type" value="Genomic_DNA"/>
</dbReference>
<dbReference type="SUPFAM" id="SSF56219">
    <property type="entry name" value="DNase I-like"/>
    <property type="match status" value="1"/>
</dbReference>
<dbReference type="InterPro" id="IPR036691">
    <property type="entry name" value="Endo/exonu/phosph_ase_sf"/>
</dbReference>
<evidence type="ECO:0000313" key="5">
    <source>
        <dbReference type="EMBL" id="KAJ6437077.1"/>
    </source>
</evidence>
<dbReference type="AlphaFoldDB" id="A0AB34FDG1"/>
<keyword evidence="5" id="KW-0808">Transferase</keyword>
<dbReference type="Gene3D" id="3.60.10.10">
    <property type="entry name" value="Endonuclease/exonuclease/phosphatase"/>
    <property type="match status" value="1"/>
</dbReference>
<dbReference type="Pfam" id="PF00098">
    <property type="entry name" value="zf-CCHC"/>
    <property type="match status" value="1"/>
</dbReference>
<keyword evidence="5" id="KW-0695">RNA-directed DNA polymerase</keyword>
<keyword evidence="1" id="KW-0479">Metal-binding</keyword>
<dbReference type="InterPro" id="IPR001878">
    <property type="entry name" value="Znf_CCHC"/>
</dbReference>
<feature type="compositionally biased region" description="Basic and acidic residues" evidence="3">
    <location>
        <begin position="1"/>
        <end position="14"/>
    </location>
</feature>
<dbReference type="GO" id="GO:0003964">
    <property type="term" value="F:RNA-directed DNA polymerase activity"/>
    <property type="evidence" value="ECO:0007669"/>
    <property type="project" value="UniProtKB-KW"/>
</dbReference>
<feature type="coiled-coil region" evidence="2">
    <location>
        <begin position="86"/>
        <end position="124"/>
    </location>
</feature>
<dbReference type="SUPFAM" id="SSF57756">
    <property type="entry name" value="Retrovirus zinc finger-like domains"/>
    <property type="match status" value="1"/>
</dbReference>
<dbReference type="Pfam" id="PF14529">
    <property type="entry name" value="Exo_endo_phos_2"/>
    <property type="match status" value="1"/>
</dbReference>
<dbReference type="InterPro" id="IPR005135">
    <property type="entry name" value="Endo/exonuclease/phosphatase"/>
</dbReference>
<evidence type="ECO:0000256" key="3">
    <source>
        <dbReference type="SAM" id="MobiDB-lite"/>
    </source>
</evidence>
<dbReference type="SMART" id="SM00343">
    <property type="entry name" value="ZnF_C2HC"/>
    <property type="match status" value="2"/>
</dbReference>
<keyword evidence="1" id="KW-0862">Zinc</keyword>
<keyword evidence="5" id="KW-0548">Nucleotidyltransferase</keyword>
<accession>A0AB34FDG1</accession>
<keyword evidence="2" id="KW-0175">Coiled coil</keyword>
<keyword evidence="6" id="KW-1185">Reference proteome</keyword>
<evidence type="ECO:0000313" key="6">
    <source>
        <dbReference type="Proteomes" id="UP001163105"/>
    </source>
</evidence>
<dbReference type="InterPro" id="IPR036875">
    <property type="entry name" value="Znf_CCHC_sf"/>
</dbReference>